<dbReference type="KEGG" id="pmet:G4Y79_17520"/>
<gene>
    <name evidence="2" type="ORF">G4Y79_17520</name>
</gene>
<dbReference type="InterPro" id="IPR016040">
    <property type="entry name" value="NAD(P)-bd_dom"/>
</dbReference>
<evidence type="ECO:0000313" key="2">
    <source>
        <dbReference type="EMBL" id="QPC81478.1"/>
    </source>
</evidence>
<dbReference type="RefSeq" id="WP_195169551.1">
    <property type="nucleotide sequence ID" value="NZ_CP062983.1"/>
</dbReference>
<dbReference type="AlphaFoldDB" id="A0A7S8IE54"/>
<dbReference type="GO" id="GO:0044877">
    <property type="term" value="F:protein-containing complex binding"/>
    <property type="evidence" value="ECO:0007669"/>
    <property type="project" value="TreeGrafter"/>
</dbReference>
<dbReference type="EMBL" id="CP062983">
    <property type="protein sequence ID" value="QPC81478.1"/>
    <property type="molecule type" value="Genomic_DNA"/>
</dbReference>
<dbReference type="SUPFAM" id="SSF51735">
    <property type="entry name" value="NAD(P)-binding Rossmann-fold domains"/>
    <property type="match status" value="1"/>
</dbReference>
<keyword evidence="3" id="KW-1185">Reference proteome</keyword>
<dbReference type="InterPro" id="IPR036291">
    <property type="entry name" value="NAD(P)-bd_dom_sf"/>
</dbReference>
<dbReference type="InterPro" id="IPR051207">
    <property type="entry name" value="ComplexI_NDUFA9_subunit"/>
</dbReference>
<dbReference type="Gene3D" id="3.40.50.720">
    <property type="entry name" value="NAD(P)-binding Rossmann-like Domain"/>
    <property type="match status" value="1"/>
</dbReference>
<reference evidence="2 3" key="1">
    <citation type="submission" date="2020-02" db="EMBL/GenBank/DDBJ databases">
        <authorList>
            <person name="Zheng R.K."/>
            <person name="Sun C.M."/>
        </authorList>
    </citation>
    <scope>NUCLEOTIDE SEQUENCE [LARGE SCALE GENOMIC DNA]</scope>
    <source>
        <strain evidence="3">rifampicinis</strain>
    </source>
</reference>
<dbReference type="PANTHER" id="PTHR12126:SF11">
    <property type="entry name" value="NADH DEHYDROGENASE [UBIQUINONE] 1 ALPHA SUBCOMPLEX SUBUNIT 9, MITOCHONDRIAL"/>
    <property type="match status" value="1"/>
</dbReference>
<evidence type="ECO:0000313" key="3">
    <source>
        <dbReference type="Proteomes" id="UP000594468"/>
    </source>
</evidence>
<dbReference type="Proteomes" id="UP000594468">
    <property type="component" value="Chromosome"/>
</dbReference>
<accession>A0A7S8IE54</accession>
<feature type="domain" description="NAD(P)-binding" evidence="1">
    <location>
        <begin position="6"/>
        <end position="151"/>
    </location>
</feature>
<proteinExistence type="predicted"/>
<name>A0A7S8IE54_9CHLR</name>
<dbReference type="Pfam" id="PF13460">
    <property type="entry name" value="NAD_binding_10"/>
    <property type="match status" value="1"/>
</dbReference>
<organism evidence="2 3">
    <name type="scientific">Phototrophicus methaneseepsis</name>
    <dbReference type="NCBI Taxonomy" id="2710758"/>
    <lineage>
        <taxon>Bacteria</taxon>
        <taxon>Bacillati</taxon>
        <taxon>Chloroflexota</taxon>
        <taxon>Candidatus Thermofontia</taxon>
        <taxon>Phototrophicales</taxon>
        <taxon>Phototrophicaceae</taxon>
        <taxon>Phototrophicus</taxon>
    </lineage>
</organism>
<protein>
    <submittedName>
        <fullName evidence="2">NAD(P)H-binding protein</fullName>
    </submittedName>
</protein>
<sequence>MILITGGTGFIGRHVVRALMERGLPLRCLLPEHRAGRVPWDANAPNSPEIIVGTILDQEAVFRAVTGAHTIIHLENAMWWGRERDLERIEVAGTRNLITQARAARVGRLITVSHLGAASSSAYMLHRIKGQVEEMIRASGLAYTIIRSGIVFGEDDAFINNIAMMLSTNPFFYLMPGMGEVSLHPIYIDDLVRAVVSSLEQINTVDRVLEIGGPEYTTIEDLLRTVMRVTRMHRLIISMPPYVMRGLARLYSRIFPRSFVTPHWLDILATNRTTQLGNTYDYFGFQPRRFEDTLVTYMPQQRYYLKTIRFAFRRRPRRL</sequence>
<evidence type="ECO:0000259" key="1">
    <source>
        <dbReference type="Pfam" id="PF13460"/>
    </source>
</evidence>
<dbReference type="PANTHER" id="PTHR12126">
    <property type="entry name" value="NADH-UBIQUINONE OXIDOREDUCTASE 39 KDA SUBUNIT-RELATED"/>
    <property type="match status" value="1"/>
</dbReference>